<dbReference type="KEGG" id="sgp:SpiGrapes_1327"/>
<proteinExistence type="inferred from homology"/>
<evidence type="ECO:0000259" key="2">
    <source>
        <dbReference type="Pfam" id="PF01613"/>
    </source>
</evidence>
<dbReference type="InterPro" id="IPR002563">
    <property type="entry name" value="Flavin_Rdtase-like_dom"/>
</dbReference>
<comment type="similarity">
    <text evidence="1">Belongs to the flavoredoxin family.</text>
</comment>
<dbReference type="Pfam" id="PF01613">
    <property type="entry name" value="Flavin_Reduct"/>
    <property type="match status" value="1"/>
</dbReference>
<reference evidence="3 4" key="1">
    <citation type="submission" date="2011-11" db="EMBL/GenBank/DDBJ databases">
        <title>Complete sequence of Spirochaeta sp. grapes.</title>
        <authorList>
            <consortium name="US DOE Joint Genome Institute"/>
            <person name="Lucas S."/>
            <person name="Han J."/>
            <person name="Lapidus A."/>
            <person name="Cheng J.-F."/>
            <person name="Goodwin L."/>
            <person name="Pitluck S."/>
            <person name="Peters L."/>
            <person name="Ovchinnikova G."/>
            <person name="Munk A.C."/>
            <person name="Detter J.C."/>
            <person name="Han C."/>
            <person name="Tapia R."/>
            <person name="Land M."/>
            <person name="Hauser L."/>
            <person name="Kyrpides N."/>
            <person name="Ivanova N."/>
            <person name="Pagani I."/>
            <person name="Ritalahtilisa K."/>
            <person name="Loeffler F."/>
            <person name="Woyke T."/>
        </authorList>
    </citation>
    <scope>NUCLEOTIDE SEQUENCE [LARGE SCALE GENOMIC DNA]</scope>
    <source>
        <strain evidence="4">ATCC BAA-1885 / DSM 22778 / Grapes</strain>
    </source>
</reference>
<dbReference type="PANTHER" id="PTHR43567:SF5">
    <property type="entry name" value="HYPOTHETICAL CYTOSOLIC PROTEIN"/>
    <property type="match status" value="1"/>
</dbReference>
<evidence type="ECO:0000313" key="3">
    <source>
        <dbReference type="EMBL" id="AEV29140.1"/>
    </source>
</evidence>
<dbReference type="SUPFAM" id="SSF50475">
    <property type="entry name" value="FMN-binding split barrel"/>
    <property type="match status" value="1"/>
</dbReference>
<gene>
    <name evidence="3" type="ordered locus">SpiGrapes_1327</name>
</gene>
<keyword evidence="4" id="KW-1185">Reference proteome</keyword>
<dbReference type="InterPro" id="IPR052174">
    <property type="entry name" value="Flavoredoxin"/>
</dbReference>
<dbReference type="InterPro" id="IPR012349">
    <property type="entry name" value="Split_barrel_FMN-bd"/>
</dbReference>
<protein>
    <submittedName>
        <fullName evidence="3">Conserved protein of DIM6/NTAB family</fullName>
    </submittedName>
</protein>
<dbReference type="HOGENOM" id="CLU_102849_0_0_12"/>
<dbReference type="EMBL" id="CP003155">
    <property type="protein sequence ID" value="AEV29140.1"/>
    <property type="molecule type" value="Genomic_DNA"/>
</dbReference>
<dbReference type="eggNOG" id="COG1853">
    <property type="taxonomic scope" value="Bacteria"/>
</dbReference>
<dbReference type="GO" id="GO:0010181">
    <property type="term" value="F:FMN binding"/>
    <property type="evidence" value="ECO:0007669"/>
    <property type="project" value="InterPro"/>
</dbReference>
<accession>G8QTW4</accession>
<name>G8QTW4_SPHPG</name>
<sequence length="171" mass="19228">MFAEVSADVLEFNPFSAIGNDGFLLTAGTTDNYNTMTASWGTMGVLWGRNVIVAYVRKSRYTHQFLDKVKGFTCSFFGPEMKEALLWCGQHSGRESDKVFDSGLKPVPIPSPDGVDRITFKQAKMVFSCTKASVMEIEKKQFVLPEIQNHYRGGDYHTVYIGFIDTILMNQ</sequence>
<dbReference type="GO" id="GO:0016646">
    <property type="term" value="F:oxidoreductase activity, acting on the CH-NH group of donors, NAD or NADP as acceptor"/>
    <property type="evidence" value="ECO:0007669"/>
    <property type="project" value="UniProtKB-ARBA"/>
</dbReference>
<evidence type="ECO:0000256" key="1">
    <source>
        <dbReference type="ARBA" id="ARBA00038054"/>
    </source>
</evidence>
<evidence type="ECO:0000313" key="4">
    <source>
        <dbReference type="Proteomes" id="UP000005632"/>
    </source>
</evidence>
<dbReference type="OrthoDB" id="9791490at2"/>
<dbReference type="PANTHER" id="PTHR43567">
    <property type="entry name" value="FLAVOREDOXIN-RELATED-RELATED"/>
    <property type="match status" value="1"/>
</dbReference>
<dbReference type="Proteomes" id="UP000005632">
    <property type="component" value="Chromosome"/>
</dbReference>
<dbReference type="STRING" id="158190.SpiGrapes_1327"/>
<dbReference type="AlphaFoldDB" id="G8QTW4"/>
<feature type="domain" description="Flavin reductase like" evidence="2">
    <location>
        <begin position="23"/>
        <end position="151"/>
    </location>
</feature>
<organism evidence="3 4">
    <name type="scientific">Sphaerochaeta pleomorpha (strain ATCC BAA-1885 / DSM 22778 / Grapes)</name>
    <dbReference type="NCBI Taxonomy" id="158190"/>
    <lineage>
        <taxon>Bacteria</taxon>
        <taxon>Pseudomonadati</taxon>
        <taxon>Spirochaetota</taxon>
        <taxon>Spirochaetia</taxon>
        <taxon>Spirochaetales</taxon>
        <taxon>Sphaerochaetaceae</taxon>
        <taxon>Sphaerochaeta</taxon>
    </lineage>
</organism>
<dbReference type="Gene3D" id="2.30.110.10">
    <property type="entry name" value="Electron Transport, Fmn-binding Protein, Chain A"/>
    <property type="match status" value="1"/>
</dbReference>
<dbReference type="RefSeq" id="WP_014269989.1">
    <property type="nucleotide sequence ID" value="NC_016633.1"/>
</dbReference>